<feature type="domain" description="Translocon Sec61/SecY plug" evidence="12">
    <location>
        <begin position="40"/>
        <end position="74"/>
    </location>
</feature>
<dbReference type="Pfam" id="PF00344">
    <property type="entry name" value="SecY"/>
    <property type="match status" value="1"/>
</dbReference>
<dbReference type="PANTHER" id="PTHR10906">
    <property type="entry name" value="SECY/SEC61-ALPHA FAMILY MEMBER"/>
    <property type="match status" value="1"/>
</dbReference>
<evidence type="ECO:0000256" key="9">
    <source>
        <dbReference type="RuleBase" id="RU003484"/>
    </source>
</evidence>
<feature type="transmembrane region" description="Helical" evidence="11">
    <location>
        <begin position="172"/>
        <end position="194"/>
    </location>
</feature>
<evidence type="ECO:0000256" key="10">
    <source>
        <dbReference type="RuleBase" id="RU004349"/>
    </source>
</evidence>
<keyword evidence="7 9" id="KW-0811">Translocation</keyword>
<evidence type="ECO:0000256" key="3">
    <source>
        <dbReference type="ARBA" id="ARBA00022448"/>
    </source>
</evidence>
<evidence type="ECO:0000256" key="7">
    <source>
        <dbReference type="ARBA" id="ARBA00023010"/>
    </source>
</evidence>
<evidence type="ECO:0000256" key="1">
    <source>
        <dbReference type="ARBA" id="ARBA00004127"/>
    </source>
</evidence>
<dbReference type="PROSITE" id="PS00755">
    <property type="entry name" value="SECY_1"/>
    <property type="match status" value="1"/>
</dbReference>
<feature type="transmembrane region" description="Helical" evidence="11">
    <location>
        <begin position="312"/>
        <end position="333"/>
    </location>
</feature>
<dbReference type="OrthoDB" id="420669at2759"/>
<keyword evidence="14" id="KW-1185">Reference proteome</keyword>
<feature type="transmembrane region" description="Helical" evidence="11">
    <location>
        <begin position="271"/>
        <end position="292"/>
    </location>
</feature>
<evidence type="ECO:0000256" key="6">
    <source>
        <dbReference type="ARBA" id="ARBA00022989"/>
    </source>
</evidence>
<evidence type="ECO:0000256" key="2">
    <source>
        <dbReference type="ARBA" id="ARBA00005751"/>
    </source>
</evidence>
<comment type="similarity">
    <text evidence="2 10">Belongs to the SecY/SEC61-alpha family.</text>
</comment>
<accession>A0A0C2FYL1</accession>
<gene>
    <name evidence="13" type="ORF">ANCDUO_16155</name>
</gene>
<dbReference type="GO" id="GO:0012505">
    <property type="term" value="C:endomembrane system"/>
    <property type="evidence" value="ECO:0007669"/>
    <property type="project" value="UniProtKB-SubCell"/>
</dbReference>
<dbReference type="InterPro" id="IPR019561">
    <property type="entry name" value="Translocon_Sec61/SecY_plug_dom"/>
</dbReference>
<keyword evidence="5 9" id="KW-0653">Protein transport</keyword>
<feature type="transmembrane region" description="Helical" evidence="11">
    <location>
        <begin position="146"/>
        <end position="165"/>
    </location>
</feature>
<dbReference type="InterPro" id="IPR023201">
    <property type="entry name" value="SecY_dom_sf"/>
</dbReference>
<dbReference type="GO" id="GO:0016020">
    <property type="term" value="C:membrane"/>
    <property type="evidence" value="ECO:0007669"/>
    <property type="project" value="UniProtKB-SubCell"/>
</dbReference>
<dbReference type="Pfam" id="PF10559">
    <property type="entry name" value="Plug_translocon"/>
    <property type="match status" value="1"/>
</dbReference>
<dbReference type="Gene3D" id="1.10.3370.10">
    <property type="entry name" value="SecY subunit domain"/>
    <property type="match status" value="1"/>
</dbReference>
<feature type="transmembrane region" description="Helical" evidence="11">
    <location>
        <begin position="33"/>
        <end position="54"/>
    </location>
</feature>
<organism evidence="13 14">
    <name type="scientific">Ancylostoma duodenale</name>
    <dbReference type="NCBI Taxonomy" id="51022"/>
    <lineage>
        <taxon>Eukaryota</taxon>
        <taxon>Metazoa</taxon>
        <taxon>Ecdysozoa</taxon>
        <taxon>Nematoda</taxon>
        <taxon>Chromadorea</taxon>
        <taxon>Rhabditida</taxon>
        <taxon>Rhabditina</taxon>
        <taxon>Rhabditomorpha</taxon>
        <taxon>Strongyloidea</taxon>
        <taxon>Ancylostomatidae</taxon>
        <taxon>Ancylostomatinae</taxon>
        <taxon>Ancylostoma</taxon>
    </lineage>
</organism>
<keyword evidence="3 9" id="KW-0813">Transport</keyword>
<dbReference type="SUPFAM" id="SSF103491">
    <property type="entry name" value="Preprotein translocase SecY subunit"/>
    <property type="match status" value="2"/>
</dbReference>
<dbReference type="GO" id="GO:0015031">
    <property type="term" value="P:protein transport"/>
    <property type="evidence" value="ECO:0007669"/>
    <property type="project" value="UniProtKB-KW"/>
</dbReference>
<evidence type="ECO:0000256" key="8">
    <source>
        <dbReference type="ARBA" id="ARBA00023136"/>
    </source>
</evidence>
<proteinExistence type="inferred from homology"/>
<dbReference type="InterPro" id="IPR030659">
    <property type="entry name" value="SecY_CS"/>
</dbReference>
<evidence type="ECO:0000259" key="12">
    <source>
        <dbReference type="Pfam" id="PF10559"/>
    </source>
</evidence>
<evidence type="ECO:0000313" key="14">
    <source>
        <dbReference type="Proteomes" id="UP000054047"/>
    </source>
</evidence>
<name>A0A0C2FYL1_9BILA</name>
<evidence type="ECO:0000256" key="11">
    <source>
        <dbReference type="SAM" id="Phobius"/>
    </source>
</evidence>
<dbReference type="InterPro" id="IPR002208">
    <property type="entry name" value="SecY/SEC61-alpha"/>
</dbReference>
<feature type="transmembrane region" description="Helical" evidence="11">
    <location>
        <begin position="79"/>
        <end position="100"/>
    </location>
</feature>
<feature type="transmembrane region" description="Helical" evidence="11">
    <location>
        <begin position="121"/>
        <end position="140"/>
    </location>
</feature>
<evidence type="ECO:0000256" key="4">
    <source>
        <dbReference type="ARBA" id="ARBA00022692"/>
    </source>
</evidence>
<keyword evidence="4 9" id="KW-0812">Transmembrane</keyword>
<protein>
    <submittedName>
        <fullName evidence="13">Putative preprotein translocase, SecY subunit</fullName>
    </submittedName>
</protein>
<keyword evidence="6 11" id="KW-1133">Transmembrane helix</keyword>
<comment type="subcellular location">
    <subcellularLocation>
        <location evidence="1">Endomembrane system</location>
        <topology evidence="1">Multi-pass membrane protein</topology>
    </subcellularLocation>
    <subcellularLocation>
        <location evidence="9">Membrane</location>
        <topology evidence="9">Multi-pass membrane protein</topology>
    </subcellularLocation>
</comment>
<keyword evidence="8 11" id="KW-0472">Membrane</keyword>
<evidence type="ECO:0000256" key="5">
    <source>
        <dbReference type="ARBA" id="ARBA00022927"/>
    </source>
</evidence>
<sequence>MGIKFLEFVKPFCGFVPEVSKPERKIQFREKMLWTAITLFVFLVCCQIPLFGIMSTDSADPFYWLRVILASNRGTLMELGISPIVTSGLIMQLLAGAKIIEVGDTPKDRALFNGAQKCKRIMLSFLLRTVLSLKFSTLWIESHPITVFGMVITVGQAIVYVMSGLYGDPSEIGAGICLLIVVQLVIAGLIVLLLDELLQKGYGLGSGISLFIATNICETIVWKAFSPATMNTGRGTEFEGAVIALFHLLATRTDKVRALREAFYRNNLPNLMNLMATFVVFGVVIYFQGFRVDLPIKSARYRGQYSSYPIKLFYTSNIPIILQSALVSNLYVISQVSFL</sequence>
<reference evidence="13 14" key="1">
    <citation type="submission" date="2013-12" db="EMBL/GenBank/DDBJ databases">
        <title>Draft genome of the parsitic nematode Ancylostoma duodenale.</title>
        <authorList>
            <person name="Mitreva M."/>
        </authorList>
    </citation>
    <scope>NUCLEOTIDE SEQUENCE [LARGE SCALE GENOMIC DNA]</scope>
    <source>
        <strain evidence="13 14">Zhejiang</strain>
    </source>
</reference>
<evidence type="ECO:0000313" key="13">
    <source>
        <dbReference type="EMBL" id="KIH53710.1"/>
    </source>
</evidence>
<dbReference type="PROSITE" id="PS00756">
    <property type="entry name" value="SECY_2"/>
    <property type="match status" value="1"/>
</dbReference>
<dbReference type="EMBL" id="KN740547">
    <property type="protein sequence ID" value="KIH53710.1"/>
    <property type="molecule type" value="Genomic_DNA"/>
</dbReference>
<dbReference type="Proteomes" id="UP000054047">
    <property type="component" value="Unassembled WGS sequence"/>
</dbReference>
<dbReference type="AlphaFoldDB" id="A0A0C2FYL1"/>